<dbReference type="Pfam" id="PF14275">
    <property type="entry name" value="DUF4362"/>
    <property type="match status" value="1"/>
</dbReference>
<accession>A0ABQ1YIM0</accession>
<keyword evidence="2" id="KW-1185">Reference proteome</keyword>
<dbReference type="InterPro" id="IPR025372">
    <property type="entry name" value="DUF4362"/>
</dbReference>
<organism evidence="1 2">
    <name type="scientific">Paenibacillus segetis</name>
    <dbReference type="NCBI Taxonomy" id="1325360"/>
    <lineage>
        <taxon>Bacteria</taxon>
        <taxon>Bacillati</taxon>
        <taxon>Bacillota</taxon>
        <taxon>Bacilli</taxon>
        <taxon>Bacillales</taxon>
        <taxon>Paenibacillaceae</taxon>
        <taxon>Paenibacillus</taxon>
    </lineage>
</organism>
<name>A0ABQ1YIM0_9BACL</name>
<evidence type="ECO:0000313" key="1">
    <source>
        <dbReference type="EMBL" id="GGH27290.1"/>
    </source>
</evidence>
<gene>
    <name evidence="1" type="ORF">GCM10008013_28640</name>
</gene>
<dbReference type="RefSeq" id="WP_188539841.1">
    <property type="nucleotide sequence ID" value="NZ_BMFT01000001.1"/>
</dbReference>
<protein>
    <recommendedName>
        <fullName evidence="3">DUF4362 domain-containing protein</fullName>
    </recommendedName>
</protein>
<proteinExistence type="predicted"/>
<dbReference type="EMBL" id="BMFT01000001">
    <property type="protein sequence ID" value="GGH27290.1"/>
    <property type="molecule type" value="Genomic_DNA"/>
</dbReference>
<evidence type="ECO:0008006" key="3">
    <source>
        <dbReference type="Google" id="ProtNLM"/>
    </source>
</evidence>
<dbReference type="PROSITE" id="PS51257">
    <property type="entry name" value="PROKAR_LIPOPROTEIN"/>
    <property type="match status" value="1"/>
</dbReference>
<dbReference type="Proteomes" id="UP000659344">
    <property type="component" value="Unassembled WGS sequence"/>
</dbReference>
<reference evidence="2" key="1">
    <citation type="journal article" date="2019" name="Int. J. Syst. Evol. Microbiol.">
        <title>The Global Catalogue of Microorganisms (GCM) 10K type strain sequencing project: providing services to taxonomists for standard genome sequencing and annotation.</title>
        <authorList>
            <consortium name="The Broad Institute Genomics Platform"/>
            <consortium name="The Broad Institute Genome Sequencing Center for Infectious Disease"/>
            <person name="Wu L."/>
            <person name="Ma J."/>
        </authorList>
    </citation>
    <scope>NUCLEOTIDE SEQUENCE [LARGE SCALE GENOMIC DNA]</scope>
    <source>
        <strain evidence="2">CGMCC 1.12769</strain>
    </source>
</reference>
<sequence>MKHGMKYILLIIVSLVLFSCSNSIGKESGSKGYDADKAIQRGDVVDQHGRISNAERLDSFILSIDEKKVDKIRITRYTIEGDPIFFDFKYDGKVITYKYDNSNDKFGSSNVRSTVCKNFTKNTEGTTTEYKIEACTGANAEIGDNFSFEIDQ</sequence>
<evidence type="ECO:0000313" key="2">
    <source>
        <dbReference type="Proteomes" id="UP000659344"/>
    </source>
</evidence>
<comment type="caution">
    <text evidence="1">The sequence shown here is derived from an EMBL/GenBank/DDBJ whole genome shotgun (WGS) entry which is preliminary data.</text>
</comment>